<dbReference type="AlphaFoldDB" id="A0A3N0CBA0"/>
<keyword evidence="1" id="KW-0732">Signal</keyword>
<proteinExistence type="predicted"/>
<evidence type="ECO:0000256" key="1">
    <source>
        <dbReference type="SAM" id="SignalP"/>
    </source>
</evidence>
<name>A0A3N0CBA0_9ACTN</name>
<dbReference type="EMBL" id="RJSE01000009">
    <property type="protein sequence ID" value="RNL60708.1"/>
    <property type="molecule type" value="Genomic_DNA"/>
</dbReference>
<dbReference type="Proteomes" id="UP000267128">
    <property type="component" value="Unassembled WGS sequence"/>
</dbReference>
<comment type="caution">
    <text evidence="2">The sequence shown here is derived from an EMBL/GenBank/DDBJ whole genome shotgun (WGS) entry which is preliminary data.</text>
</comment>
<sequence length="129" mass="14210">MKKLMAKIGCAVALAASAVVVPAATGLMTADAAVCTHNWVSVGWWQHTSTTQVAATNTCANMWTVKTAAYDDYVRGQFKKNGVWTNSQAGWKWTTPTANEQKIVLDLVDGEPLRAWVQYGPRQSVFLWY</sequence>
<feature type="chain" id="PRO_5039048447" description="Secreted protein" evidence="1">
    <location>
        <begin position="24"/>
        <end position="129"/>
    </location>
</feature>
<organism evidence="2 3">
    <name type="scientific">Nocardioides marmoriginsengisoli</name>
    <dbReference type="NCBI Taxonomy" id="661483"/>
    <lineage>
        <taxon>Bacteria</taxon>
        <taxon>Bacillati</taxon>
        <taxon>Actinomycetota</taxon>
        <taxon>Actinomycetes</taxon>
        <taxon>Propionibacteriales</taxon>
        <taxon>Nocardioidaceae</taxon>
        <taxon>Nocardioides</taxon>
    </lineage>
</organism>
<reference evidence="2 3" key="1">
    <citation type="submission" date="2018-11" db="EMBL/GenBank/DDBJ databases">
        <authorList>
            <person name="Li F."/>
        </authorList>
    </citation>
    <scope>NUCLEOTIDE SEQUENCE [LARGE SCALE GENOMIC DNA]</scope>
    <source>
        <strain evidence="2 3">Gsoil 097</strain>
    </source>
</reference>
<accession>A0A3N0CBA0</accession>
<dbReference type="RefSeq" id="WP_123229460.1">
    <property type="nucleotide sequence ID" value="NZ_RJSE01000009.1"/>
</dbReference>
<evidence type="ECO:0008006" key="4">
    <source>
        <dbReference type="Google" id="ProtNLM"/>
    </source>
</evidence>
<keyword evidence="3" id="KW-1185">Reference proteome</keyword>
<gene>
    <name evidence="2" type="ORF">EFK50_20600</name>
</gene>
<evidence type="ECO:0000313" key="3">
    <source>
        <dbReference type="Proteomes" id="UP000267128"/>
    </source>
</evidence>
<dbReference type="OrthoDB" id="9911967at2"/>
<protein>
    <recommendedName>
        <fullName evidence="4">Secreted protein</fullName>
    </recommendedName>
</protein>
<evidence type="ECO:0000313" key="2">
    <source>
        <dbReference type="EMBL" id="RNL60708.1"/>
    </source>
</evidence>
<feature type="signal peptide" evidence="1">
    <location>
        <begin position="1"/>
        <end position="23"/>
    </location>
</feature>